<sequence>MIQQFDQKDKVLVLDFDHTCYDTDAFLLFEIRQAMISRFNIPVPVWEESYENAVKTGYSLEQHLEELTRILKYEICSIEEIQNFEKEINFSKYLYPDVLSVLKEAKDRGYKIMLLSFGDPIWQDKKVSGVGFDRIMDIIKYTKEEGSKHRIVFYE</sequence>
<organism evidence="1 2">
    <name type="scientific">Candidatus Nomurabacteria bacterium GW2011_GWA2_40_9</name>
    <dbReference type="NCBI Taxonomy" id="1618734"/>
    <lineage>
        <taxon>Bacteria</taxon>
        <taxon>Candidatus Nomuraibacteriota</taxon>
    </lineage>
</organism>
<name>A0A0G0W2A1_9BACT</name>
<dbReference type="EMBL" id="LBZW01000037">
    <property type="protein sequence ID" value="KKR78435.1"/>
    <property type="molecule type" value="Genomic_DNA"/>
</dbReference>
<protein>
    <submittedName>
        <fullName evidence="1">Uncharacterized protein</fullName>
    </submittedName>
</protein>
<dbReference type="Gene3D" id="3.40.50.1000">
    <property type="entry name" value="HAD superfamily/HAD-like"/>
    <property type="match status" value="1"/>
</dbReference>
<dbReference type="InterPro" id="IPR023214">
    <property type="entry name" value="HAD_sf"/>
</dbReference>
<dbReference type="Proteomes" id="UP000034749">
    <property type="component" value="Unassembled WGS sequence"/>
</dbReference>
<dbReference type="Pfam" id="PF00702">
    <property type="entry name" value="Hydrolase"/>
    <property type="match status" value="1"/>
</dbReference>
<dbReference type="AlphaFoldDB" id="A0A0G0W2A1"/>
<evidence type="ECO:0000313" key="1">
    <source>
        <dbReference type="EMBL" id="KKR78435.1"/>
    </source>
</evidence>
<proteinExistence type="predicted"/>
<accession>A0A0G0W2A1</accession>
<evidence type="ECO:0000313" key="2">
    <source>
        <dbReference type="Proteomes" id="UP000034749"/>
    </source>
</evidence>
<gene>
    <name evidence="1" type="ORF">UU24_C0037G0007</name>
</gene>
<comment type="caution">
    <text evidence="1">The sequence shown here is derived from an EMBL/GenBank/DDBJ whole genome shotgun (WGS) entry which is preliminary data.</text>
</comment>
<dbReference type="InterPro" id="IPR036412">
    <property type="entry name" value="HAD-like_sf"/>
</dbReference>
<dbReference type="SUPFAM" id="SSF56784">
    <property type="entry name" value="HAD-like"/>
    <property type="match status" value="1"/>
</dbReference>
<reference evidence="1 2" key="1">
    <citation type="journal article" date="2015" name="Nature">
        <title>rRNA introns, odd ribosomes, and small enigmatic genomes across a large radiation of phyla.</title>
        <authorList>
            <person name="Brown C.T."/>
            <person name="Hug L.A."/>
            <person name="Thomas B.C."/>
            <person name="Sharon I."/>
            <person name="Castelle C.J."/>
            <person name="Singh A."/>
            <person name="Wilkins M.J."/>
            <person name="Williams K.H."/>
            <person name="Banfield J.F."/>
        </authorList>
    </citation>
    <scope>NUCLEOTIDE SEQUENCE [LARGE SCALE GENOMIC DNA]</scope>
</reference>